<dbReference type="Proteomes" id="UP001165960">
    <property type="component" value="Unassembled WGS sequence"/>
</dbReference>
<accession>A0ACC2S6K4</accession>
<keyword evidence="2" id="KW-1185">Reference proteome</keyword>
<dbReference type="EMBL" id="QTSX02005755">
    <property type="protein sequence ID" value="KAJ9057928.1"/>
    <property type="molecule type" value="Genomic_DNA"/>
</dbReference>
<evidence type="ECO:0000313" key="1">
    <source>
        <dbReference type="EMBL" id="KAJ9057928.1"/>
    </source>
</evidence>
<gene>
    <name evidence="1" type="ORF">DSO57_1017768</name>
</gene>
<evidence type="ECO:0000313" key="2">
    <source>
        <dbReference type="Proteomes" id="UP001165960"/>
    </source>
</evidence>
<proteinExistence type="predicted"/>
<sequence>MRIKLNVTLDFELEAQPTENKTMKTVHLIDESEQERNDKTFTIKHLLRDISKKLGVDRKADMSANLEGYLIPNDYPVTKILKEDDTLGVVFKPKSSTLLPAAVTETHETKQKSLSKRKLEEPAETKKPSKVLAKKNGTEEKKVVPVSESKEEDASVQLGTKLSKAKKRQLRRLRVLKAVGLKETTSDSTQPDVPALPPASSPKQVVVKQEPIDIITDYSSLPAVTLSSAPSLVEKWIAFKIMELGPDYCPVMSDFKRAKVLSFDAESEMINLQVAEASAEPQYDEDGEVILRRFELPGSFTNLEDGVEVEYLVNDVDAIKVVPFSYLEDVRKLPW</sequence>
<name>A0ACC2S6K4_9FUNG</name>
<reference evidence="1" key="1">
    <citation type="submission" date="2022-04" db="EMBL/GenBank/DDBJ databases">
        <title>Genome of the entomopathogenic fungus Entomophthora muscae.</title>
        <authorList>
            <person name="Elya C."/>
            <person name="Lovett B.R."/>
            <person name="Lee E."/>
            <person name="Macias A.M."/>
            <person name="Hajek A.E."/>
            <person name="De Bivort B.L."/>
            <person name="Kasson M.T."/>
            <person name="De Fine Licht H.H."/>
            <person name="Stajich J.E."/>
        </authorList>
    </citation>
    <scope>NUCLEOTIDE SEQUENCE</scope>
    <source>
        <strain evidence="1">Berkeley</strain>
    </source>
</reference>
<protein>
    <submittedName>
        <fullName evidence="1">Uncharacterized protein</fullName>
    </submittedName>
</protein>
<organism evidence="1 2">
    <name type="scientific">Entomophthora muscae</name>
    <dbReference type="NCBI Taxonomy" id="34485"/>
    <lineage>
        <taxon>Eukaryota</taxon>
        <taxon>Fungi</taxon>
        <taxon>Fungi incertae sedis</taxon>
        <taxon>Zoopagomycota</taxon>
        <taxon>Entomophthoromycotina</taxon>
        <taxon>Entomophthoromycetes</taxon>
        <taxon>Entomophthorales</taxon>
        <taxon>Entomophthoraceae</taxon>
        <taxon>Entomophthora</taxon>
    </lineage>
</organism>
<comment type="caution">
    <text evidence="1">The sequence shown here is derived from an EMBL/GenBank/DDBJ whole genome shotgun (WGS) entry which is preliminary data.</text>
</comment>